<dbReference type="InterPro" id="IPR050987">
    <property type="entry name" value="AtrR-like"/>
</dbReference>
<evidence type="ECO:0000256" key="2">
    <source>
        <dbReference type="ARBA" id="ARBA00023242"/>
    </source>
</evidence>
<dbReference type="AlphaFoldDB" id="A0A8K0R7Z6"/>
<dbReference type="GO" id="GO:0006351">
    <property type="term" value="P:DNA-templated transcription"/>
    <property type="evidence" value="ECO:0007669"/>
    <property type="project" value="InterPro"/>
</dbReference>
<evidence type="ECO:0000313" key="5">
    <source>
        <dbReference type="Proteomes" id="UP000813461"/>
    </source>
</evidence>
<keyword evidence="2" id="KW-0539">Nucleus</keyword>
<dbReference type="InterPro" id="IPR007219">
    <property type="entry name" value="XnlR_reg_dom"/>
</dbReference>
<reference evidence="4" key="1">
    <citation type="journal article" date="2021" name="Nat. Commun.">
        <title>Genetic determinants of endophytism in the Arabidopsis root mycobiome.</title>
        <authorList>
            <person name="Mesny F."/>
            <person name="Miyauchi S."/>
            <person name="Thiergart T."/>
            <person name="Pickel B."/>
            <person name="Atanasova L."/>
            <person name="Karlsson M."/>
            <person name="Huettel B."/>
            <person name="Barry K.W."/>
            <person name="Haridas S."/>
            <person name="Chen C."/>
            <person name="Bauer D."/>
            <person name="Andreopoulos W."/>
            <person name="Pangilinan J."/>
            <person name="LaButti K."/>
            <person name="Riley R."/>
            <person name="Lipzen A."/>
            <person name="Clum A."/>
            <person name="Drula E."/>
            <person name="Henrissat B."/>
            <person name="Kohler A."/>
            <person name="Grigoriev I.V."/>
            <person name="Martin F.M."/>
            <person name="Hacquard S."/>
        </authorList>
    </citation>
    <scope>NUCLEOTIDE SEQUENCE</scope>
    <source>
        <strain evidence="4">MPI-SDFR-AT-0120</strain>
    </source>
</reference>
<dbReference type="PANTHER" id="PTHR46910">
    <property type="entry name" value="TRANSCRIPTION FACTOR PDR1"/>
    <property type="match status" value="1"/>
</dbReference>
<proteinExistence type="predicted"/>
<dbReference type="PROSITE" id="PS00463">
    <property type="entry name" value="ZN2_CY6_FUNGAL_1"/>
    <property type="match status" value="1"/>
</dbReference>
<dbReference type="CDD" id="cd12148">
    <property type="entry name" value="fungal_TF_MHR"/>
    <property type="match status" value="1"/>
</dbReference>
<sequence>MSSAGIEKRGSAATVRACDLCRKRKRRCLWNSGPEGCTPCQNLKETCTTTHIRKQRAKPQRGNRITEYENRIQRLESLLQERNAGQPQIAGQPLPPSDSSMPASEWVANLRNELPSFSRPDIFDFDTFDPDNYSTDPSSGTAGSSTHLAISVSPNDTNFAATNIAAPLDLNIIEPSAEFEGDAAFLQSTSFEPELPLAENSLIPPPLPATSECDWYLPPPELGTTLLSEYLVDFNTAYPLYRPHVIAEHLRVCYAGESDGSAVSWVSAYVVFGLAHMLRGMSAAATEQDNELAKYYLARTYISLGSLLLSPPSLGLVQCLIGVAMLIRSTPCGRDVPDGHFLSTSLRVAQSLAYQDEASAETGANRDLEQERRVFWLAFINDTNTSIVSNAPATHRREDIDFQIPEENPADSLGAVVAAEGHWKVNIFLLRVNLALLQAEAIEQVLSLKARNTSPMDVDAACAVVLARLQAYHDHELFKLSSMQLFELLYRSDIAHTISLEASYFATVYRLNAFLALGKNPKTNPFSPEGLRRISTMIEHKSYPEAHRLLSLLTIGPRGDVGLYWMLHQIFIAALVTVLSFHLNNPGIPGPSKDDLRVYHALVIDIGVLTDKSANIGNTDIAHARELCMSLMIKIETSLRIKWLQNIAQHDVELTPASLEG</sequence>
<dbReference type="GO" id="GO:0008270">
    <property type="term" value="F:zinc ion binding"/>
    <property type="evidence" value="ECO:0007669"/>
    <property type="project" value="InterPro"/>
</dbReference>
<dbReference type="InterPro" id="IPR001138">
    <property type="entry name" value="Zn2Cys6_DnaBD"/>
</dbReference>
<dbReference type="EMBL" id="JAGMVJ010000008">
    <property type="protein sequence ID" value="KAH7088161.1"/>
    <property type="molecule type" value="Genomic_DNA"/>
</dbReference>
<evidence type="ECO:0000313" key="4">
    <source>
        <dbReference type="EMBL" id="KAH7088161.1"/>
    </source>
</evidence>
<evidence type="ECO:0000256" key="1">
    <source>
        <dbReference type="ARBA" id="ARBA00022723"/>
    </source>
</evidence>
<dbReference type="Proteomes" id="UP000813461">
    <property type="component" value="Unassembled WGS sequence"/>
</dbReference>
<dbReference type="InterPro" id="IPR036864">
    <property type="entry name" value="Zn2-C6_fun-type_DNA-bd_sf"/>
</dbReference>
<comment type="caution">
    <text evidence="4">The sequence shown here is derived from an EMBL/GenBank/DDBJ whole genome shotgun (WGS) entry which is preliminary data.</text>
</comment>
<keyword evidence="1" id="KW-0479">Metal-binding</keyword>
<dbReference type="PANTHER" id="PTHR46910:SF39">
    <property type="entry name" value="ZN(II)2CYS6 TRANSCRIPTION FACTOR (EUROFUNG)"/>
    <property type="match status" value="1"/>
</dbReference>
<dbReference type="Gene3D" id="4.10.240.10">
    <property type="entry name" value="Zn(2)-C6 fungal-type DNA-binding domain"/>
    <property type="match status" value="1"/>
</dbReference>
<protein>
    <recommendedName>
        <fullName evidence="3">Zn(2)-C6 fungal-type domain-containing protein</fullName>
    </recommendedName>
</protein>
<dbReference type="PROSITE" id="PS50048">
    <property type="entry name" value="ZN2_CY6_FUNGAL_2"/>
    <property type="match status" value="1"/>
</dbReference>
<organism evidence="4 5">
    <name type="scientific">Paraphoma chrysanthemicola</name>
    <dbReference type="NCBI Taxonomy" id="798071"/>
    <lineage>
        <taxon>Eukaryota</taxon>
        <taxon>Fungi</taxon>
        <taxon>Dikarya</taxon>
        <taxon>Ascomycota</taxon>
        <taxon>Pezizomycotina</taxon>
        <taxon>Dothideomycetes</taxon>
        <taxon>Pleosporomycetidae</taxon>
        <taxon>Pleosporales</taxon>
        <taxon>Pleosporineae</taxon>
        <taxon>Phaeosphaeriaceae</taxon>
        <taxon>Paraphoma</taxon>
    </lineage>
</organism>
<dbReference type="GO" id="GO:0003677">
    <property type="term" value="F:DNA binding"/>
    <property type="evidence" value="ECO:0007669"/>
    <property type="project" value="InterPro"/>
</dbReference>
<feature type="domain" description="Zn(2)-C6 fungal-type" evidence="3">
    <location>
        <begin position="17"/>
        <end position="49"/>
    </location>
</feature>
<keyword evidence="5" id="KW-1185">Reference proteome</keyword>
<accession>A0A8K0R7Z6</accession>
<dbReference type="GO" id="GO:0000981">
    <property type="term" value="F:DNA-binding transcription factor activity, RNA polymerase II-specific"/>
    <property type="evidence" value="ECO:0007669"/>
    <property type="project" value="InterPro"/>
</dbReference>
<evidence type="ECO:0000259" key="3">
    <source>
        <dbReference type="PROSITE" id="PS50048"/>
    </source>
</evidence>
<dbReference type="OrthoDB" id="4116913at2759"/>
<gene>
    <name evidence="4" type="ORF">FB567DRAFT_523800</name>
</gene>
<dbReference type="SUPFAM" id="SSF57701">
    <property type="entry name" value="Zn2/Cys6 DNA-binding domain"/>
    <property type="match status" value="1"/>
</dbReference>
<dbReference type="Pfam" id="PF04082">
    <property type="entry name" value="Fungal_trans"/>
    <property type="match status" value="1"/>
</dbReference>
<dbReference type="CDD" id="cd00067">
    <property type="entry name" value="GAL4"/>
    <property type="match status" value="1"/>
</dbReference>
<name>A0A8K0R7Z6_9PLEO</name>